<organism evidence="1 2">
    <name type="scientific">Mixta intestinalis</name>
    <dbReference type="NCBI Taxonomy" id="1615494"/>
    <lineage>
        <taxon>Bacteria</taxon>
        <taxon>Pseudomonadati</taxon>
        <taxon>Pseudomonadota</taxon>
        <taxon>Gammaproteobacteria</taxon>
        <taxon>Enterobacterales</taxon>
        <taxon>Erwiniaceae</taxon>
        <taxon>Mixta</taxon>
    </lineage>
</organism>
<reference evidence="1 2" key="1">
    <citation type="submission" date="2018-03" db="EMBL/GenBank/DDBJ databases">
        <title>Pantoea intestinalis SRCM103226 isolated form the mealworm.</title>
        <authorList>
            <person name="Jeong D.-Y."/>
            <person name="Kim J.W."/>
        </authorList>
    </citation>
    <scope>NUCLEOTIDE SEQUENCE [LARGE SCALE GENOMIC DNA]</scope>
    <source>
        <strain evidence="1 2">SRCM103226</strain>
    </source>
</reference>
<protein>
    <recommendedName>
        <fullName evidence="3">DUF2635 domain-containing protein</fullName>
    </recommendedName>
</protein>
<dbReference type="InterPro" id="IPR024400">
    <property type="entry name" value="DUF2635"/>
</dbReference>
<dbReference type="Proteomes" id="UP000464053">
    <property type="component" value="Chromosome"/>
</dbReference>
<dbReference type="KEGG" id="mint:C7M51_01962"/>
<evidence type="ECO:0008006" key="3">
    <source>
        <dbReference type="Google" id="ProtNLM"/>
    </source>
</evidence>
<dbReference type="EMBL" id="CP028271">
    <property type="protein sequence ID" value="QHM71671.1"/>
    <property type="molecule type" value="Genomic_DNA"/>
</dbReference>
<evidence type="ECO:0000313" key="1">
    <source>
        <dbReference type="EMBL" id="QHM71671.1"/>
    </source>
</evidence>
<dbReference type="RefSeq" id="WP_208852129.1">
    <property type="nucleotide sequence ID" value="NZ_CP028271.1"/>
</dbReference>
<accession>A0A6P1PZS0</accession>
<dbReference type="AlphaFoldDB" id="A0A6P1PZS0"/>
<name>A0A6P1PZS0_9GAMM</name>
<evidence type="ECO:0000313" key="2">
    <source>
        <dbReference type="Proteomes" id="UP000464053"/>
    </source>
</evidence>
<dbReference type="Pfam" id="PF10948">
    <property type="entry name" value="DUF2635"/>
    <property type="match status" value="1"/>
</dbReference>
<proteinExistence type="predicted"/>
<sequence>MAEDLFFIRPAPGRSVRDPRTMKLLPKAGASKPRNAYWLRRAAAGDVVVIESTQKTKKAKAK</sequence>
<gene>
    <name evidence="1" type="ORF">C7M51_01962</name>
</gene>
<keyword evidence="2" id="KW-1185">Reference proteome</keyword>